<evidence type="ECO:0000259" key="3">
    <source>
        <dbReference type="Pfam" id="PF16537"/>
    </source>
</evidence>
<proteinExistence type="predicted"/>
<dbReference type="EMBL" id="FR695872">
    <property type="protein sequence ID" value="CBX29335.1"/>
    <property type="molecule type" value="Genomic_DNA"/>
</dbReference>
<feature type="compositionally biased region" description="Basic and acidic residues" evidence="1">
    <location>
        <begin position="158"/>
        <end position="181"/>
    </location>
</feature>
<feature type="region of interest" description="Disordered" evidence="1">
    <location>
        <begin position="95"/>
        <end position="182"/>
    </location>
</feature>
<organism evidence="4">
    <name type="scientific">uncultured Desulfobacterium sp</name>
    <dbReference type="NCBI Taxonomy" id="201089"/>
    <lineage>
        <taxon>Bacteria</taxon>
        <taxon>Pseudomonadati</taxon>
        <taxon>Thermodesulfobacteriota</taxon>
        <taxon>Desulfobacteria</taxon>
        <taxon>Desulfobacterales</taxon>
        <taxon>Desulfobacteriaceae</taxon>
        <taxon>Desulfobacterium</taxon>
        <taxon>environmental samples</taxon>
    </lineage>
</organism>
<feature type="compositionally biased region" description="Basic and acidic residues" evidence="1">
    <location>
        <begin position="119"/>
        <end position="147"/>
    </location>
</feature>
<name>E1YFJ1_9BACT</name>
<dbReference type="InterPro" id="IPR032389">
    <property type="entry name" value="GspB_C"/>
</dbReference>
<feature type="domain" description="Type II secretion system protein GspB C-terminal" evidence="3">
    <location>
        <begin position="203"/>
        <end position="248"/>
    </location>
</feature>
<evidence type="ECO:0000313" key="4">
    <source>
        <dbReference type="EMBL" id="CBX29335.1"/>
    </source>
</evidence>
<keyword evidence="2" id="KW-0472">Membrane</keyword>
<dbReference type="GO" id="GO:0015627">
    <property type="term" value="C:type II protein secretion system complex"/>
    <property type="evidence" value="ECO:0007669"/>
    <property type="project" value="InterPro"/>
</dbReference>
<accession>E1YFJ1</accession>
<sequence length="263" mass="28849">MSVILDALKKLDREKSYRKNGVPDISEKILDSDPYRPLKRIRLYFFIVVLTVLVTFAVTYTVMVRFGFLAGPSASEPANPVSLNQQAKPVLPESELQMESFSESVTPPAKSLQVDSDTALEKPAGDIQNKEPRMQAKSDDSVKDKTHIKTVSPVKTKPLPERKQPMASNDERKAVVSEKAKSSVKNVINNDKAASNASAATLLPSLKLSAIVWYEDPSLRFAMINGIKAVEGSEIEGVKVVKITPAGIRILVNGGYHEISMAR</sequence>
<feature type="transmembrane region" description="Helical" evidence="2">
    <location>
        <begin position="43"/>
        <end position="63"/>
    </location>
</feature>
<gene>
    <name evidence="4" type="ORF">N47_J03160</name>
</gene>
<evidence type="ECO:0000256" key="1">
    <source>
        <dbReference type="SAM" id="MobiDB-lite"/>
    </source>
</evidence>
<dbReference type="AlphaFoldDB" id="E1YFJ1"/>
<dbReference type="Pfam" id="PF16537">
    <property type="entry name" value="T2SSB"/>
    <property type="match status" value="1"/>
</dbReference>
<protein>
    <recommendedName>
        <fullName evidence="3">Type II secretion system protein GspB C-terminal domain-containing protein</fullName>
    </recommendedName>
</protein>
<reference evidence="4" key="1">
    <citation type="journal article" date="2011" name="Environ. Microbiol.">
        <title>Genomic insights into the metabolic potential of the polycyclic aromatic hydrocarbon degrading sulfate-reducing Deltaproteobacterium N47.</title>
        <authorList>
            <person name="Bergmann F."/>
            <person name="Selesi D."/>
            <person name="Weinmaier T."/>
            <person name="Tischler P."/>
            <person name="Rattei T."/>
            <person name="Meckenstock R.U."/>
        </authorList>
    </citation>
    <scope>NUCLEOTIDE SEQUENCE</scope>
</reference>
<evidence type="ECO:0000256" key="2">
    <source>
        <dbReference type="SAM" id="Phobius"/>
    </source>
</evidence>
<keyword evidence="2" id="KW-0812">Transmembrane</keyword>
<keyword evidence="2" id="KW-1133">Transmembrane helix</keyword>